<reference evidence="1" key="1">
    <citation type="submission" date="2020-04" db="EMBL/GenBank/DDBJ databases">
        <authorList>
            <person name="Chiriac C."/>
            <person name="Salcher M."/>
            <person name="Ghai R."/>
            <person name="Kavagutti S V."/>
        </authorList>
    </citation>
    <scope>NUCLEOTIDE SEQUENCE</scope>
</reference>
<gene>
    <name evidence="1" type="ORF">UFOVP89_47</name>
</gene>
<sequence>MPIQRIQFTEWKPDQPAIGDNLQDAKNVVPVLAGYAPFPSASNYSNSASENLNSVFVGKIDTTVKLFGGGATKLFNFDPTTLNLTNVSKSGGYGGTNRWQFTQFGDIVLAANGHEKIQSWNLTSSSAFADVAAAAPIAKYITVVRDFVVGANINGTPNKLQWSDINDETNWTAGAASQSDFQIIADGGNITGITGGEFGVILLERAIYRMQYIGSPYFFQFDAISRNLGCIEGNSVTQFGGVTYFLSDDGFYSCDGRTITPIGVEKIDRYFYNTFNINKSDTMSATVDPVRKLVIWNYPTVSGGRSIIIYNWQLAKWSRADTDVSYVASAASTGLTLEGIGALYSNIDTVPASFDDRIWVGGKYTLAGARDAKIVTFTGANTDAELILSDVEVGYNSIANLARPLIDGGAGDVSVASRRTLADNIMFSDPVSAGEGGRCSLRSAGRYHRFKVNPTGNWTTAMALDVNIEGQGTR</sequence>
<protein>
    <submittedName>
        <fullName evidence="1">Uncharacterized protein</fullName>
    </submittedName>
</protein>
<dbReference type="EMBL" id="LR796197">
    <property type="protein sequence ID" value="CAB4126413.1"/>
    <property type="molecule type" value="Genomic_DNA"/>
</dbReference>
<organism evidence="1">
    <name type="scientific">uncultured Caudovirales phage</name>
    <dbReference type="NCBI Taxonomy" id="2100421"/>
    <lineage>
        <taxon>Viruses</taxon>
        <taxon>Duplodnaviria</taxon>
        <taxon>Heunggongvirae</taxon>
        <taxon>Uroviricota</taxon>
        <taxon>Caudoviricetes</taxon>
        <taxon>Peduoviridae</taxon>
        <taxon>Maltschvirus</taxon>
        <taxon>Maltschvirus maltsch</taxon>
    </lineage>
</organism>
<proteinExistence type="predicted"/>
<accession>A0A6J5KZQ2</accession>
<evidence type="ECO:0000313" key="1">
    <source>
        <dbReference type="EMBL" id="CAB4126413.1"/>
    </source>
</evidence>
<name>A0A6J5KZQ2_9CAUD</name>